<proteinExistence type="predicted"/>
<keyword evidence="2" id="KW-1185">Reference proteome</keyword>
<dbReference type="EMBL" id="WHNZ01000039">
    <property type="protein sequence ID" value="NOV01549.1"/>
    <property type="molecule type" value="Genomic_DNA"/>
</dbReference>
<comment type="caution">
    <text evidence="1">The sequence shown here is derived from an EMBL/GenBank/DDBJ whole genome shotgun (WGS) entry which is preliminary data.</text>
</comment>
<gene>
    <name evidence="1" type="ORF">GC097_16150</name>
</gene>
<dbReference type="RefSeq" id="WP_171684379.1">
    <property type="nucleotide sequence ID" value="NZ_WHNZ01000039.1"/>
</dbReference>
<evidence type="ECO:0000313" key="2">
    <source>
        <dbReference type="Proteomes" id="UP000618579"/>
    </source>
</evidence>
<accession>A0ABX1ZRU7</accession>
<sequence>MGASAVAYGSARIQANTSLAAEVIGILLGKLKGEQDLSKLTNDEMKDIHAYIKNKYGITVSGVTAKNKIKDLNEDQIKQLNIGKLVLP</sequence>
<organism evidence="1 2">
    <name type="scientific">Paenibacillus planticolens</name>
    <dbReference type="NCBI Taxonomy" id="2654976"/>
    <lineage>
        <taxon>Bacteria</taxon>
        <taxon>Bacillati</taxon>
        <taxon>Bacillota</taxon>
        <taxon>Bacilli</taxon>
        <taxon>Bacillales</taxon>
        <taxon>Paenibacillaceae</taxon>
        <taxon>Paenibacillus</taxon>
    </lineage>
</organism>
<name>A0ABX1ZRU7_9BACL</name>
<reference evidence="1 2" key="1">
    <citation type="submission" date="2019-10" db="EMBL/GenBank/DDBJ databases">
        <title>Description of Paenibacillus pedi sp. nov.</title>
        <authorList>
            <person name="Carlier A."/>
            <person name="Qi S."/>
        </authorList>
    </citation>
    <scope>NUCLEOTIDE SEQUENCE [LARGE SCALE GENOMIC DNA]</scope>
    <source>
        <strain evidence="1 2">LMG 31457</strain>
    </source>
</reference>
<dbReference type="Proteomes" id="UP000618579">
    <property type="component" value="Unassembled WGS sequence"/>
</dbReference>
<evidence type="ECO:0000313" key="1">
    <source>
        <dbReference type="EMBL" id="NOV01549.1"/>
    </source>
</evidence>
<protein>
    <submittedName>
        <fullName evidence="1">Uncharacterized protein</fullName>
    </submittedName>
</protein>